<keyword evidence="2" id="KW-1003">Cell membrane</keyword>
<feature type="transmembrane region" description="Helical" evidence="6">
    <location>
        <begin position="263"/>
        <end position="284"/>
    </location>
</feature>
<dbReference type="PANTHER" id="PTHR30619">
    <property type="entry name" value="DNA INTERNALIZATION/COMPETENCE PROTEIN COMEC/REC2"/>
    <property type="match status" value="1"/>
</dbReference>
<dbReference type="SMART" id="SM00849">
    <property type="entry name" value="Lactamase_B"/>
    <property type="match status" value="1"/>
</dbReference>
<gene>
    <name evidence="8" type="ORF">EXE30_02675</name>
</gene>
<dbReference type="InterPro" id="IPR025405">
    <property type="entry name" value="DUF4131"/>
</dbReference>
<feature type="transmembrane region" description="Helical" evidence="6">
    <location>
        <begin position="473"/>
        <end position="492"/>
    </location>
</feature>
<keyword evidence="4 6" id="KW-1133">Transmembrane helix</keyword>
<dbReference type="EMBL" id="SGIM01000002">
    <property type="protein sequence ID" value="RZF55732.1"/>
    <property type="molecule type" value="Genomic_DNA"/>
</dbReference>
<feature type="transmembrane region" description="Helical" evidence="6">
    <location>
        <begin position="443"/>
        <end position="466"/>
    </location>
</feature>
<accession>A0A4Q6XBK5</accession>
<dbReference type="Pfam" id="PF13567">
    <property type="entry name" value="DUF4131"/>
    <property type="match status" value="1"/>
</dbReference>
<evidence type="ECO:0000256" key="3">
    <source>
        <dbReference type="ARBA" id="ARBA00022692"/>
    </source>
</evidence>
<evidence type="ECO:0000256" key="2">
    <source>
        <dbReference type="ARBA" id="ARBA00022475"/>
    </source>
</evidence>
<dbReference type="InterPro" id="IPR035681">
    <property type="entry name" value="ComA-like_MBL"/>
</dbReference>
<evidence type="ECO:0000256" key="6">
    <source>
        <dbReference type="SAM" id="Phobius"/>
    </source>
</evidence>
<protein>
    <submittedName>
        <fullName evidence="8">DNA internalization-related competence protein ComEC/Rec2</fullName>
    </submittedName>
</protein>
<dbReference type="Pfam" id="PF03772">
    <property type="entry name" value="Competence"/>
    <property type="match status" value="1"/>
</dbReference>
<name>A0A4Q6XBK5_9GAMM</name>
<dbReference type="SUPFAM" id="SSF56281">
    <property type="entry name" value="Metallo-hydrolase/oxidoreductase"/>
    <property type="match status" value="1"/>
</dbReference>
<feature type="transmembrane region" description="Helical" evidence="6">
    <location>
        <begin position="56"/>
        <end position="74"/>
    </location>
</feature>
<feature type="transmembrane region" description="Helical" evidence="6">
    <location>
        <begin position="411"/>
        <end position="431"/>
    </location>
</feature>
<feature type="transmembrane region" description="Helical" evidence="6">
    <location>
        <begin position="27"/>
        <end position="44"/>
    </location>
</feature>
<feature type="transmembrane region" description="Helical" evidence="6">
    <location>
        <begin position="372"/>
        <end position="390"/>
    </location>
</feature>
<feature type="transmembrane region" description="Helical" evidence="6">
    <location>
        <begin position="529"/>
        <end position="552"/>
    </location>
</feature>
<feature type="transmembrane region" description="Helical" evidence="6">
    <location>
        <begin position="327"/>
        <end position="343"/>
    </location>
</feature>
<dbReference type="InterPro" id="IPR036866">
    <property type="entry name" value="RibonucZ/Hydroxyglut_hydro"/>
</dbReference>
<dbReference type="GO" id="GO:0005886">
    <property type="term" value="C:plasma membrane"/>
    <property type="evidence" value="ECO:0007669"/>
    <property type="project" value="UniProtKB-SubCell"/>
</dbReference>
<dbReference type="GO" id="GO:0030420">
    <property type="term" value="P:establishment of competence for transformation"/>
    <property type="evidence" value="ECO:0007669"/>
    <property type="project" value="InterPro"/>
</dbReference>
<evidence type="ECO:0000259" key="7">
    <source>
        <dbReference type="SMART" id="SM00849"/>
    </source>
</evidence>
<comment type="subcellular location">
    <subcellularLocation>
        <location evidence="1">Cell membrane</location>
        <topology evidence="1">Multi-pass membrane protein</topology>
    </subcellularLocation>
</comment>
<dbReference type="InterPro" id="IPR052159">
    <property type="entry name" value="Competence_DNA_uptake"/>
</dbReference>
<keyword evidence="3 6" id="KW-0812">Transmembrane</keyword>
<sequence length="808" mass="92306">MLKIILLGWVAGIAVMGKTFPFITATWWFWCLVAFSLVSLVFYKKHLYFHRPLYKALVLISATWALFCAGWYFADSALEQRLKFRELEKQSFEAIVYIKKIDELSDDGQKQIAEVLNRHPQPVDWLFYLKKNKDLSNAEPELKLGHYYRVYGEIRPAHSYAVAGAFDQEKWFLQQNVMSAFSVKHIQLLNNDEIYGLGYQQHLKQQQGIRAKFLLNVEMKRLAFRQMLQASNLQHKGLLLALLTGDESLLSNALKQQFQQLGISHLLAISGPHVLIFALMLTWFLRNIVQRYCPHLYLKQPRQLLLLLPFVSSVLLYVAFVGFEIPAMRTLLTVMIASIFLIFRQSIQPFAILVYSASLLLIYDPFSILSAAFWLSYGACFILLRIYQTIVQLPKDQVATTTQKMRMANKVLIESQWKIFVALLPLVLIFFQQVSWLAPLTNLIAIPLLSGIIVPLDIIAACIWLVIPILGGLLFQLNDLFLSLLMSILNTLQHISPDLYGVSYTPWSIVSLIFGIFILFLPRGTVPKVWALLCFLPILLGVKAQPIVLNILDVGQGQAILLQHPQHILMIDTGGSFDETKFSLGERVVIPFLRQQGLRHLDQVILSHLDQDHSGAFNSIQKAFPIGHVQANERGDKISFKNNFSLCHQGQKWTYPNLNIEVLFPHADELVYAKHQKNEYSCVIYVQFLHAQPYQNFLIMGDAGWETEYKLLQQYPDLKVDVLVLGHHGSKHSSAYDFLALIQPKLAIASAGLNNRYGHPSQEVLKRLHALNIPLLNTAKAGTLSFVFENGTVQLKQQRQQVKWLDRE</sequence>
<evidence type="ECO:0000256" key="1">
    <source>
        <dbReference type="ARBA" id="ARBA00004651"/>
    </source>
</evidence>
<evidence type="ECO:0000256" key="5">
    <source>
        <dbReference type="ARBA" id="ARBA00023136"/>
    </source>
</evidence>
<dbReference type="InterPro" id="IPR004477">
    <property type="entry name" value="ComEC_N"/>
</dbReference>
<dbReference type="InterPro" id="IPR001279">
    <property type="entry name" value="Metallo-B-lactamas"/>
</dbReference>
<proteinExistence type="predicted"/>
<evidence type="ECO:0000313" key="8">
    <source>
        <dbReference type="EMBL" id="RZF55732.1"/>
    </source>
</evidence>
<keyword evidence="9" id="KW-1185">Reference proteome</keyword>
<evidence type="ECO:0000313" key="9">
    <source>
        <dbReference type="Proteomes" id="UP000292110"/>
    </source>
</evidence>
<reference evidence="8 9" key="1">
    <citation type="submission" date="2019-02" db="EMBL/GenBank/DDBJ databases">
        <title>The draft genome of Acinetobacter halotolerans strain JCM 31009.</title>
        <authorList>
            <person name="Qin J."/>
            <person name="Feng Y."/>
            <person name="Nemec A."/>
            <person name="Zong Z."/>
        </authorList>
    </citation>
    <scope>NUCLEOTIDE SEQUENCE [LARGE SCALE GENOMIC DNA]</scope>
    <source>
        <strain evidence="8 9">JCM 31009</strain>
    </source>
</reference>
<dbReference type="Gene3D" id="3.60.15.10">
    <property type="entry name" value="Ribonuclease Z/Hydroxyacylglutathione hydrolase-like"/>
    <property type="match status" value="1"/>
</dbReference>
<dbReference type="PANTHER" id="PTHR30619:SF1">
    <property type="entry name" value="RECOMBINATION PROTEIN 2"/>
    <property type="match status" value="1"/>
</dbReference>
<comment type="caution">
    <text evidence="8">The sequence shown here is derived from an EMBL/GenBank/DDBJ whole genome shotgun (WGS) entry which is preliminary data.</text>
</comment>
<keyword evidence="5 6" id="KW-0472">Membrane</keyword>
<dbReference type="NCBIfam" id="TIGR00360">
    <property type="entry name" value="ComEC_N-term"/>
    <property type="match status" value="1"/>
</dbReference>
<dbReference type="NCBIfam" id="TIGR00361">
    <property type="entry name" value="ComEC_Rec2"/>
    <property type="match status" value="1"/>
</dbReference>
<feature type="transmembrane region" description="Helical" evidence="6">
    <location>
        <begin position="504"/>
        <end position="522"/>
    </location>
</feature>
<feature type="transmembrane region" description="Helical" evidence="6">
    <location>
        <begin position="304"/>
        <end position="321"/>
    </location>
</feature>
<dbReference type="Pfam" id="PF00753">
    <property type="entry name" value="Lactamase_B"/>
    <property type="match status" value="1"/>
</dbReference>
<organism evidence="8 9">
    <name type="scientific">Acinetobacter halotolerans</name>
    <dbReference type="NCBI Taxonomy" id="1752076"/>
    <lineage>
        <taxon>Bacteria</taxon>
        <taxon>Pseudomonadati</taxon>
        <taxon>Pseudomonadota</taxon>
        <taxon>Gammaproteobacteria</taxon>
        <taxon>Moraxellales</taxon>
        <taxon>Moraxellaceae</taxon>
        <taxon>Acinetobacter</taxon>
    </lineage>
</organism>
<dbReference type="RefSeq" id="WP_130161082.1">
    <property type="nucleotide sequence ID" value="NZ_SGIM01000002.1"/>
</dbReference>
<dbReference type="InterPro" id="IPR004797">
    <property type="entry name" value="Competence_ComEC/Rec2"/>
</dbReference>
<dbReference type="Proteomes" id="UP000292110">
    <property type="component" value="Unassembled WGS sequence"/>
</dbReference>
<dbReference type="AlphaFoldDB" id="A0A4Q6XBK5"/>
<feature type="domain" description="Metallo-beta-lactamase" evidence="7">
    <location>
        <begin position="556"/>
        <end position="753"/>
    </location>
</feature>
<evidence type="ECO:0000256" key="4">
    <source>
        <dbReference type="ARBA" id="ARBA00022989"/>
    </source>
</evidence>
<dbReference type="CDD" id="cd07731">
    <property type="entry name" value="ComA-like_MBL-fold"/>
    <property type="match status" value="1"/>
</dbReference>